<dbReference type="Gene3D" id="1.10.10.10">
    <property type="entry name" value="Winged helix-like DNA-binding domain superfamily/Winged helix DNA-binding domain"/>
    <property type="match status" value="1"/>
</dbReference>
<gene>
    <name evidence="11" type="primary">citT</name>
    <name evidence="11" type="ORF">AXFE_22880</name>
</gene>
<dbReference type="SUPFAM" id="SSF46785">
    <property type="entry name" value="Winged helix' DNA-binding domain"/>
    <property type="match status" value="1"/>
</dbReference>
<dbReference type="EMBL" id="JXYS01000072">
    <property type="protein sequence ID" value="KJF16867.1"/>
    <property type="molecule type" value="Genomic_DNA"/>
</dbReference>
<dbReference type="InterPro" id="IPR036390">
    <property type="entry name" value="WH_DNA-bd_sf"/>
</dbReference>
<dbReference type="SUPFAM" id="SSF52172">
    <property type="entry name" value="CheY-like"/>
    <property type="match status" value="1"/>
</dbReference>
<dbReference type="GO" id="GO:0003677">
    <property type="term" value="F:DNA binding"/>
    <property type="evidence" value="ECO:0007669"/>
    <property type="project" value="UniProtKB-KW"/>
</dbReference>
<dbReference type="Proteomes" id="UP000032360">
    <property type="component" value="Unassembled WGS sequence"/>
</dbReference>
<reference evidence="11 12" key="1">
    <citation type="submission" date="2015-01" db="EMBL/GenBank/DDBJ databases">
        <title>Draft genome of the acidophilic iron oxidizer Acidithrix ferrooxidans strain Py-F3.</title>
        <authorList>
            <person name="Poehlein A."/>
            <person name="Eisen S."/>
            <person name="Schloemann M."/>
            <person name="Johnson B.D."/>
            <person name="Daniel R."/>
            <person name="Muehling M."/>
        </authorList>
    </citation>
    <scope>NUCLEOTIDE SEQUENCE [LARGE SCALE GENOMIC DNA]</scope>
    <source>
        <strain evidence="11 12">Py-F3</strain>
    </source>
</reference>
<dbReference type="InterPro" id="IPR051271">
    <property type="entry name" value="2C-system_Tx_regulators"/>
</dbReference>
<feature type="modified residue" description="4-aspartylphosphate" evidence="9">
    <location>
        <position position="95"/>
    </location>
</feature>
<dbReference type="Pfam" id="PF09339">
    <property type="entry name" value="HTH_IclR"/>
    <property type="match status" value="1"/>
</dbReference>
<evidence type="ECO:0000259" key="10">
    <source>
        <dbReference type="PROSITE" id="PS50110"/>
    </source>
</evidence>
<name>A0A0D8HGI4_9ACTN</name>
<dbReference type="GO" id="GO:0005737">
    <property type="term" value="C:cytoplasm"/>
    <property type="evidence" value="ECO:0007669"/>
    <property type="project" value="UniProtKB-SubCell"/>
</dbReference>
<sequence length="266" mass="29570">MPKMIAPKALWPNITVVVKVLIHEEIAKVGASMTEESLQGTKIRILVVDDDFRVAQLHGAYVDRLEDFETCGFANTGALAVSAAKDLSPDLVLLDLYLPDTDGLTVLRQLRAMDPPRPDVIVISAARDSASVREAMKCGAIHYITKPFDSRGLSERLQAYRLMRAEFDASSDLDQAQIDRLWSVLRTAPDEVNLPKGHSPHTLEVVMSTLRAVDERLTADEIARRSGLSRSTTQRYLAYLARLGKVNLTLKYGASGRPEHLYEWAK</sequence>
<evidence type="ECO:0000256" key="9">
    <source>
        <dbReference type="PROSITE-ProRule" id="PRU00169"/>
    </source>
</evidence>
<evidence type="ECO:0000256" key="1">
    <source>
        <dbReference type="ARBA" id="ARBA00004496"/>
    </source>
</evidence>
<evidence type="ECO:0000256" key="2">
    <source>
        <dbReference type="ARBA" id="ARBA00022490"/>
    </source>
</evidence>
<dbReference type="Gene3D" id="3.40.50.2300">
    <property type="match status" value="1"/>
</dbReference>
<evidence type="ECO:0000256" key="7">
    <source>
        <dbReference type="ARBA" id="ARBA00023159"/>
    </source>
</evidence>
<dbReference type="GO" id="GO:0003700">
    <property type="term" value="F:DNA-binding transcription factor activity"/>
    <property type="evidence" value="ECO:0007669"/>
    <property type="project" value="InterPro"/>
</dbReference>
<dbReference type="PANTHER" id="PTHR45526">
    <property type="entry name" value="TRANSCRIPTIONAL REGULATORY PROTEIN DPIA"/>
    <property type="match status" value="1"/>
</dbReference>
<proteinExistence type="predicted"/>
<feature type="domain" description="Response regulatory" evidence="10">
    <location>
        <begin position="44"/>
        <end position="161"/>
    </location>
</feature>
<evidence type="ECO:0000313" key="12">
    <source>
        <dbReference type="Proteomes" id="UP000032360"/>
    </source>
</evidence>
<evidence type="ECO:0000256" key="4">
    <source>
        <dbReference type="ARBA" id="ARBA00023012"/>
    </source>
</evidence>
<comment type="caution">
    <text evidence="11">The sequence shown here is derived from an EMBL/GenBank/DDBJ whole genome shotgun (WGS) entry which is preliminary data.</text>
</comment>
<evidence type="ECO:0000256" key="8">
    <source>
        <dbReference type="ARBA" id="ARBA00023163"/>
    </source>
</evidence>
<keyword evidence="6" id="KW-0238">DNA-binding</keyword>
<keyword evidence="7" id="KW-0010">Activator</keyword>
<keyword evidence="3 9" id="KW-0597">Phosphoprotein</keyword>
<dbReference type="InterPro" id="IPR024187">
    <property type="entry name" value="Sig_transdc_resp-reg_cit/mal"/>
</dbReference>
<dbReference type="PIRSF" id="PIRSF006171">
    <property type="entry name" value="RR_citrat_malat"/>
    <property type="match status" value="1"/>
</dbReference>
<evidence type="ECO:0000256" key="5">
    <source>
        <dbReference type="ARBA" id="ARBA00023015"/>
    </source>
</evidence>
<evidence type="ECO:0000256" key="6">
    <source>
        <dbReference type="ARBA" id="ARBA00023125"/>
    </source>
</evidence>
<evidence type="ECO:0000256" key="3">
    <source>
        <dbReference type="ARBA" id="ARBA00022553"/>
    </source>
</evidence>
<protein>
    <submittedName>
        <fullName evidence="11">Transcriptional regulatory protein CitT</fullName>
    </submittedName>
</protein>
<dbReference type="InterPro" id="IPR036388">
    <property type="entry name" value="WH-like_DNA-bd_sf"/>
</dbReference>
<organism evidence="11 12">
    <name type="scientific">Acidithrix ferrooxidans</name>
    <dbReference type="NCBI Taxonomy" id="1280514"/>
    <lineage>
        <taxon>Bacteria</taxon>
        <taxon>Bacillati</taxon>
        <taxon>Actinomycetota</taxon>
        <taxon>Acidimicrobiia</taxon>
        <taxon>Acidimicrobiales</taxon>
        <taxon>Acidimicrobiaceae</taxon>
        <taxon>Acidithrix</taxon>
    </lineage>
</organism>
<dbReference type="STRING" id="1280514.AXFE_22880"/>
<keyword evidence="4" id="KW-0902">Two-component regulatory system</keyword>
<dbReference type="AlphaFoldDB" id="A0A0D8HGI4"/>
<dbReference type="Pfam" id="PF00072">
    <property type="entry name" value="Response_reg"/>
    <property type="match status" value="1"/>
</dbReference>
<dbReference type="InterPro" id="IPR005471">
    <property type="entry name" value="Tscrpt_reg_IclR_N"/>
</dbReference>
<dbReference type="GO" id="GO:0000156">
    <property type="term" value="F:phosphorelay response regulator activity"/>
    <property type="evidence" value="ECO:0007669"/>
    <property type="project" value="TreeGrafter"/>
</dbReference>
<dbReference type="InterPro" id="IPR001789">
    <property type="entry name" value="Sig_transdc_resp-reg_receiver"/>
</dbReference>
<accession>A0A0D8HGI4</accession>
<evidence type="ECO:0000313" key="11">
    <source>
        <dbReference type="EMBL" id="KJF16867.1"/>
    </source>
</evidence>
<keyword evidence="8" id="KW-0804">Transcription</keyword>
<comment type="subcellular location">
    <subcellularLocation>
        <location evidence="1">Cytoplasm</location>
    </subcellularLocation>
</comment>
<keyword evidence="12" id="KW-1185">Reference proteome</keyword>
<dbReference type="PANTHER" id="PTHR45526:SF1">
    <property type="entry name" value="TRANSCRIPTIONAL REGULATORY PROTEIN DCUR-RELATED"/>
    <property type="match status" value="1"/>
</dbReference>
<keyword evidence="2" id="KW-0963">Cytoplasm</keyword>
<dbReference type="InterPro" id="IPR011006">
    <property type="entry name" value="CheY-like_superfamily"/>
</dbReference>
<dbReference type="PROSITE" id="PS50110">
    <property type="entry name" value="RESPONSE_REGULATORY"/>
    <property type="match status" value="1"/>
</dbReference>
<keyword evidence="5" id="KW-0805">Transcription regulation</keyword>
<dbReference type="SMART" id="SM00448">
    <property type="entry name" value="REC"/>
    <property type="match status" value="1"/>
</dbReference>